<gene>
    <name evidence="2" type="ORF">DL762_009322</name>
</gene>
<evidence type="ECO:0000313" key="3">
    <source>
        <dbReference type="Proteomes" id="UP000294003"/>
    </source>
</evidence>
<reference evidence="2 3" key="1">
    <citation type="submission" date="2018-06" db="EMBL/GenBank/DDBJ databases">
        <title>Complete Genomes of Monosporascus.</title>
        <authorList>
            <person name="Robinson A.J."/>
            <person name="Natvig D.O."/>
        </authorList>
    </citation>
    <scope>NUCLEOTIDE SEQUENCE [LARGE SCALE GENOMIC DNA]</scope>
    <source>
        <strain evidence="2 3">CBS 609.92</strain>
    </source>
</reference>
<accession>A0ABY0GTP1</accession>
<dbReference type="EMBL" id="QJNS01000471">
    <property type="protein sequence ID" value="RYO77346.1"/>
    <property type="molecule type" value="Genomic_DNA"/>
</dbReference>
<protein>
    <recommendedName>
        <fullName evidence="4">Catechol O-methyltransferase</fullName>
    </recommendedName>
</protein>
<dbReference type="InterPro" id="IPR029063">
    <property type="entry name" value="SAM-dependent_MTases_sf"/>
</dbReference>
<sequence>MKHETFQGEAYQPQGDIYVINDGRKTALLHFAYNRPKIERMRGNPEEVLEAIDEYARTQKYLMNIGPYKSRTVVDLIKREKLRVMVELGGYVGYSAIAFGAALREAGGKHSDSLRRLQVEGKLGRIDLLFLDHYKPAYTMDLKLCEELGLVGPGSVYAADSAGKSPYLEYVRSTVQQKRRSSRNTDGAPPKGNPNLVYESEFIEGREPSGVPDAPEITRCIRAEE</sequence>
<dbReference type="PANTHER" id="PTHR43836:SF2">
    <property type="entry name" value="CATECHOL O-METHYLTRANSFERASE 1-RELATED"/>
    <property type="match status" value="1"/>
</dbReference>
<feature type="region of interest" description="Disordered" evidence="1">
    <location>
        <begin position="176"/>
        <end position="197"/>
    </location>
</feature>
<dbReference type="Proteomes" id="UP000294003">
    <property type="component" value="Unassembled WGS sequence"/>
</dbReference>
<comment type="caution">
    <text evidence="2">The sequence shown here is derived from an EMBL/GenBank/DDBJ whole genome shotgun (WGS) entry which is preliminary data.</text>
</comment>
<evidence type="ECO:0000313" key="2">
    <source>
        <dbReference type="EMBL" id="RYO77346.1"/>
    </source>
</evidence>
<proteinExistence type="predicted"/>
<name>A0ABY0GTP1_9PEZI</name>
<dbReference type="PANTHER" id="PTHR43836">
    <property type="entry name" value="CATECHOL O-METHYLTRANSFERASE 1-RELATED"/>
    <property type="match status" value="1"/>
</dbReference>
<keyword evidence="3" id="KW-1185">Reference proteome</keyword>
<evidence type="ECO:0000256" key="1">
    <source>
        <dbReference type="SAM" id="MobiDB-lite"/>
    </source>
</evidence>
<organism evidence="2 3">
    <name type="scientific">Monosporascus cannonballus</name>
    <dbReference type="NCBI Taxonomy" id="155416"/>
    <lineage>
        <taxon>Eukaryota</taxon>
        <taxon>Fungi</taxon>
        <taxon>Dikarya</taxon>
        <taxon>Ascomycota</taxon>
        <taxon>Pezizomycotina</taxon>
        <taxon>Sordariomycetes</taxon>
        <taxon>Xylariomycetidae</taxon>
        <taxon>Xylariales</taxon>
        <taxon>Xylariales incertae sedis</taxon>
        <taxon>Monosporascus</taxon>
    </lineage>
</organism>
<evidence type="ECO:0008006" key="4">
    <source>
        <dbReference type="Google" id="ProtNLM"/>
    </source>
</evidence>
<dbReference type="Gene3D" id="3.40.50.150">
    <property type="entry name" value="Vaccinia Virus protein VP39"/>
    <property type="match status" value="2"/>
</dbReference>
<dbReference type="SUPFAM" id="SSF53335">
    <property type="entry name" value="S-adenosyl-L-methionine-dependent methyltransferases"/>
    <property type="match status" value="1"/>
</dbReference>